<dbReference type="AlphaFoldDB" id="K0SYY2"/>
<evidence type="ECO:0000313" key="3">
    <source>
        <dbReference type="Proteomes" id="UP000266841"/>
    </source>
</evidence>
<dbReference type="Proteomes" id="UP000266841">
    <property type="component" value="Unassembled WGS sequence"/>
</dbReference>
<organism evidence="2 3">
    <name type="scientific">Thalassiosira oceanica</name>
    <name type="common">Marine diatom</name>
    <dbReference type="NCBI Taxonomy" id="159749"/>
    <lineage>
        <taxon>Eukaryota</taxon>
        <taxon>Sar</taxon>
        <taxon>Stramenopiles</taxon>
        <taxon>Ochrophyta</taxon>
        <taxon>Bacillariophyta</taxon>
        <taxon>Coscinodiscophyceae</taxon>
        <taxon>Thalassiosirophycidae</taxon>
        <taxon>Thalassiosirales</taxon>
        <taxon>Thalassiosiraceae</taxon>
        <taxon>Thalassiosira</taxon>
    </lineage>
</organism>
<name>K0SYY2_THAOC</name>
<keyword evidence="3" id="KW-1185">Reference proteome</keyword>
<sequence length="170" mass="18301">MHPSVVRFEQGEEEGRGDLIFGSPPYLASSYPGPPVAVIEPSVMDKPQGTAQHQAGECGELHGLAGAERPQGRPRRLQGSEQRWVVRLFSDGRSVKVRARNLRPPGRPPPRPSLTACDASRTASPCRRRPPYAAPDVAPGVRALVRCAWDGSMLPGPTVPLRVAIKDSTA</sequence>
<feature type="non-terminal residue" evidence="2">
    <location>
        <position position="170"/>
    </location>
</feature>
<accession>K0SYY2</accession>
<feature type="region of interest" description="Disordered" evidence="1">
    <location>
        <begin position="99"/>
        <end position="135"/>
    </location>
</feature>
<proteinExistence type="predicted"/>
<reference evidence="2 3" key="1">
    <citation type="journal article" date="2012" name="Genome Biol.">
        <title>Genome and low-iron response of an oceanic diatom adapted to chronic iron limitation.</title>
        <authorList>
            <person name="Lommer M."/>
            <person name="Specht M."/>
            <person name="Roy A.S."/>
            <person name="Kraemer L."/>
            <person name="Andreson R."/>
            <person name="Gutowska M.A."/>
            <person name="Wolf J."/>
            <person name="Bergner S.V."/>
            <person name="Schilhabel M.B."/>
            <person name="Klostermeier U.C."/>
            <person name="Beiko R.G."/>
            <person name="Rosenstiel P."/>
            <person name="Hippler M."/>
            <person name="Laroche J."/>
        </authorList>
    </citation>
    <scope>NUCLEOTIDE SEQUENCE [LARGE SCALE GENOMIC DNA]</scope>
    <source>
        <strain evidence="2 3">CCMP1005</strain>
    </source>
</reference>
<feature type="region of interest" description="Disordered" evidence="1">
    <location>
        <begin position="1"/>
        <end position="21"/>
    </location>
</feature>
<evidence type="ECO:0000313" key="2">
    <source>
        <dbReference type="EMBL" id="EJK71608.1"/>
    </source>
</evidence>
<comment type="caution">
    <text evidence="2">The sequence shown here is derived from an EMBL/GenBank/DDBJ whole genome shotgun (WGS) entry which is preliminary data.</text>
</comment>
<protein>
    <submittedName>
        <fullName evidence="2">Uncharacterized protein</fullName>
    </submittedName>
</protein>
<gene>
    <name evidence="2" type="ORF">THAOC_06929</name>
</gene>
<evidence type="ECO:0000256" key="1">
    <source>
        <dbReference type="SAM" id="MobiDB-lite"/>
    </source>
</evidence>
<dbReference type="EMBL" id="AGNL01007006">
    <property type="protein sequence ID" value="EJK71608.1"/>
    <property type="molecule type" value="Genomic_DNA"/>
</dbReference>